<feature type="chain" id="PRO_5038882201" evidence="6">
    <location>
        <begin position="21"/>
        <end position="337"/>
    </location>
</feature>
<dbReference type="PROSITE" id="PS50983">
    <property type="entry name" value="FE_B12_PBP"/>
    <property type="match status" value="1"/>
</dbReference>
<dbReference type="Proteomes" id="UP000295217">
    <property type="component" value="Unassembled WGS sequence"/>
</dbReference>
<keyword evidence="4 6" id="KW-0732">Signal</keyword>
<evidence type="ECO:0000256" key="1">
    <source>
        <dbReference type="ARBA" id="ARBA00004196"/>
    </source>
</evidence>
<evidence type="ECO:0000256" key="5">
    <source>
        <dbReference type="SAM" id="MobiDB-lite"/>
    </source>
</evidence>
<feature type="signal peptide" evidence="6">
    <location>
        <begin position="1"/>
        <end position="20"/>
    </location>
</feature>
<dbReference type="EMBL" id="SMLB01000025">
    <property type="protein sequence ID" value="TDD67881.1"/>
    <property type="molecule type" value="Genomic_DNA"/>
</dbReference>
<proteinExistence type="inferred from homology"/>
<reference evidence="8 9" key="1">
    <citation type="submission" date="2019-02" db="EMBL/GenBank/DDBJ databases">
        <title>Draft genome sequences of novel Actinobacteria.</title>
        <authorList>
            <person name="Sahin N."/>
            <person name="Ay H."/>
            <person name="Saygin H."/>
        </authorList>
    </citation>
    <scope>NUCLEOTIDE SEQUENCE [LARGE SCALE GENOMIC DNA]</scope>
    <source>
        <strain evidence="8 9">8K307</strain>
    </source>
</reference>
<evidence type="ECO:0000313" key="9">
    <source>
        <dbReference type="Proteomes" id="UP000295217"/>
    </source>
</evidence>
<dbReference type="GO" id="GO:1901678">
    <property type="term" value="P:iron coordination entity transport"/>
    <property type="evidence" value="ECO:0007669"/>
    <property type="project" value="UniProtKB-ARBA"/>
</dbReference>
<organism evidence="8 9">
    <name type="scientific">Jiangella aurantiaca</name>
    <dbReference type="NCBI Taxonomy" id="2530373"/>
    <lineage>
        <taxon>Bacteria</taxon>
        <taxon>Bacillati</taxon>
        <taxon>Actinomycetota</taxon>
        <taxon>Actinomycetes</taxon>
        <taxon>Jiangellales</taxon>
        <taxon>Jiangellaceae</taxon>
        <taxon>Jiangella</taxon>
    </lineage>
</organism>
<feature type="domain" description="Fe/B12 periplasmic-binding" evidence="7">
    <location>
        <begin position="69"/>
        <end position="337"/>
    </location>
</feature>
<dbReference type="PRINTS" id="PR01715">
    <property type="entry name" value="FERRIBNDNGPP"/>
</dbReference>
<dbReference type="PANTHER" id="PTHR30532:SF1">
    <property type="entry name" value="IRON(3+)-HYDROXAMATE-BINDING PROTEIN FHUD"/>
    <property type="match status" value="1"/>
</dbReference>
<dbReference type="Pfam" id="PF01497">
    <property type="entry name" value="Peripla_BP_2"/>
    <property type="match status" value="1"/>
</dbReference>
<dbReference type="PROSITE" id="PS51257">
    <property type="entry name" value="PROKAR_LIPOPROTEIN"/>
    <property type="match status" value="1"/>
</dbReference>
<accession>A0A4R5A7B4</accession>
<dbReference type="InterPro" id="IPR051313">
    <property type="entry name" value="Bact_iron-sidero_bind"/>
</dbReference>
<comment type="subcellular location">
    <subcellularLocation>
        <location evidence="1">Cell envelope</location>
    </subcellularLocation>
</comment>
<dbReference type="AlphaFoldDB" id="A0A4R5A7B4"/>
<dbReference type="Gene3D" id="3.40.50.1980">
    <property type="entry name" value="Nitrogenase molybdenum iron protein domain"/>
    <property type="match status" value="2"/>
</dbReference>
<keyword evidence="9" id="KW-1185">Reference proteome</keyword>
<comment type="similarity">
    <text evidence="2">Belongs to the bacterial solute-binding protein 8 family.</text>
</comment>
<feature type="region of interest" description="Disordered" evidence="5">
    <location>
        <begin position="25"/>
        <end position="51"/>
    </location>
</feature>
<dbReference type="CDD" id="cd01146">
    <property type="entry name" value="FhuD"/>
    <property type="match status" value="1"/>
</dbReference>
<evidence type="ECO:0000256" key="6">
    <source>
        <dbReference type="SAM" id="SignalP"/>
    </source>
</evidence>
<dbReference type="RefSeq" id="WP_132104495.1">
    <property type="nucleotide sequence ID" value="NZ_SMLB01000025.1"/>
</dbReference>
<dbReference type="InterPro" id="IPR002491">
    <property type="entry name" value="ABC_transptr_periplasmic_BD"/>
</dbReference>
<dbReference type="PANTHER" id="PTHR30532">
    <property type="entry name" value="IRON III DICITRATE-BINDING PERIPLASMIC PROTEIN"/>
    <property type="match status" value="1"/>
</dbReference>
<dbReference type="OrthoDB" id="9793175at2"/>
<dbReference type="GO" id="GO:0030288">
    <property type="term" value="C:outer membrane-bounded periplasmic space"/>
    <property type="evidence" value="ECO:0007669"/>
    <property type="project" value="TreeGrafter"/>
</dbReference>
<evidence type="ECO:0000259" key="7">
    <source>
        <dbReference type="PROSITE" id="PS50983"/>
    </source>
</evidence>
<evidence type="ECO:0000256" key="4">
    <source>
        <dbReference type="ARBA" id="ARBA00022729"/>
    </source>
</evidence>
<name>A0A4R5A7B4_9ACTN</name>
<comment type="caution">
    <text evidence="8">The sequence shown here is derived from an EMBL/GenBank/DDBJ whole genome shotgun (WGS) entry which is preliminary data.</text>
</comment>
<evidence type="ECO:0000256" key="3">
    <source>
        <dbReference type="ARBA" id="ARBA00022448"/>
    </source>
</evidence>
<evidence type="ECO:0000256" key="2">
    <source>
        <dbReference type="ARBA" id="ARBA00008814"/>
    </source>
</evidence>
<sequence>MRRARALAGLSVAFVLLATACGTTEDASDDSTEAGSTSEATDGGDAAAGPITVTDSRGVEVTLDQPAVRVAATEWNAVENLVSLGVMPVGVSDIQGYNNWVSGAPLDDTVTDIGTRGEPSMDTLATLDVDLVVVTDSLIEGAIEQIEATTPVVVMPGGDVQDNIGQMFANLDLIAELTGTQDRAQELRDEFDAKVEEGKAAVEEAGATGDPVAFADSWVDAGTVSIRPFAEGSLVSDVFGEIGLENPWPMEGDPVYGLAQTDVEGLTALPGDVRFWYMANDNDGGDAFADNLAGNAIWESLPFVQAGNVVRFPDSLWMFGGPTSMMQYVDAAVDALG</sequence>
<protein>
    <submittedName>
        <fullName evidence="8">Iron-siderophore ABC transporter substrate-binding protein</fullName>
    </submittedName>
</protein>
<dbReference type="SUPFAM" id="SSF53807">
    <property type="entry name" value="Helical backbone' metal receptor"/>
    <property type="match status" value="1"/>
</dbReference>
<evidence type="ECO:0000313" key="8">
    <source>
        <dbReference type="EMBL" id="TDD67881.1"/>
    </source>
</evidence>
<keyword evidence="3" id="KW-0813">Transport</keyword>
<gene>
    <name evidence="8" type="ORF">E1262_17900</name>
</gene>